<reference evidence="4" key="1">
    <citation type="submission" date="2021-01" db="EMBL/GenBank/DDBJ databases">
        <title>Genome public.</title>
        <authorList>
            <person name="Liu C."/>
            <person name="Sun Q."/>
        </authorList>
    </citation>
    <scope>NUCLEOTIDE SEQUENCE</scope>
    <source>
        <strain evidence="4">M6</strain>
    </source>
</reference>
<keyword evidence="3" id="KW-0472">Membrane</keyword>
<dbReference type="NCBIfam" id="TIGR04002">
    <property type="entry name" value="TIGR04002 family protein"/>
    <property type="match status" value="1"/>
</dbReference>
<keyword evidence="2 3" id="KW-1133">Transmembrane helix</keyword>
<evidence type="ECO:0000256" key="2">
    <source>
        <dbReference type="ARBA" id="ARBA00022989"/>
    </source>
</evidence>
<evidence type="ECO:0000256" key="1">
    <source>
        <dbReference type="ARBA" id="ARBA00022692"/>
    </source>
</evidence>
<gene>
    <name evidence="4" type="ORF">JKK62_14955</name>
</gene>
<dbReference type="GO" id="GO:0016020">
    <property type="term" value="C:membrane"/>
    <property type="evidence" value="ECO:0007669"/>
    <property type="project" value="InterPro"/>
</dbReference>
<feature type="transmembrane region" description="Helical" evidence="3">
    <location>
        <begin position="77"/>
        <end position="94"/>
    </location>
</feature>
<dbReference type="InterPro" id="IPR009825">
    <property type="entry name" value="ECF_substrate-spec-like"/>
</dbReference>
<dbReference type="PANTHER" id="PTHR37815:SF3">
    <property type="entry name" value="UPF0397 PROTEIN SPR0429"/>
    <property type="match status" value="1"/>
</dbReference>
<dbReference type="RefSeq" id="WP_201428613.1">
    <property type="nucleotide sequence ID" value="NZ_JAEQMG010000163.1"/>
</dbReference>
<dbReference type="Pfam" id="PF07155">
    <property type="entry name" value="ECF-ribofla_trS"/>
    <property type="match status" value="1"/>
</dbReference>
<comment type="caution">
    <text evidence="4">The sequence shown here is derived from an EMBL/GenBank/DDBJ whole genome shotgun (WGS) entry which is preliminary data.</text>
</comment>
<keyword evidence="1 3" id="KW-0812">Transmembrane</keyword>
<name>A0A934WU17_9FIRM</name>
<dbReference type="Gene3D" id="1.10.1760.20">
    <property type="match status" value="1"/>
</dbReference>
<dbReference type="AlphaFoldDB" id="A0A934WU17"/>
<protein>
    <submittedName>
        <fullName evidence="4">TIGR04002 family protein</fullName>
    </submittedName>
</protein>
<keyword evidence="5" id="KW-1185">Reference proteome</keyword>
<feature type="transmembrane region" description="Helical" evidence="3">
    <location>
        <begin position="12"/>
        <end position="33"/>
    </location>
</feature>
<organism evidence="4 5">
    <name type="scientific">Ruminococcus difficilis</name>
    <dbReference type="NCBI Taxonomy" id="2763069"/>
    <lineage>
        <taxon>Bacteria</taxon>
        <taxon>Bacillati</taxon>
        <taxon>Bacillota</taxon>
        <taxon>Clostridia</taxon>
        <taxon>Eubacteriales</taxon>
        <taxon>Oscillospiraceae</taxon>
        <taxon>Ruminococcus</taxon>
    </lineage>
</organism>
<sequence length="178" mass="19180">MNTKHSSHTLHIVIAAMFAAMIAVMTAFVQIKTPTGGYVHLGDSMIYLTACFLPMPYAMAASAIGGGIADLLVYPETIIYTIIIKALNAVFFSAKDNKLLTKRNALMTIPSGLVTVVGYSLSKLIRQLLAGDSFQSALVNALWKMPENGIQALASALIFILIAAAFDKADIKKRMLNK</sequence>
<evidence type="ECO:0000256" key="3">
    <source>
        <dbReference type="SAM" id="Phobius"/>
    </source>
</evidence>
<dbReference type="Proteomes" id="UP000633365">
    <property type="component" value="Unassembled WGS sequence"/>
</dbReference>
<evidence type="ECO:0000313" key="4">
    <source>
        <dbReference type="EMBL" id="MBK6089922.1"/>
    </source>
</evidence>
<dbReference type="InterPro" id="IPR023812">
    <property type="entry name" value="CHP04002"/>
</dbReference>
<proteinExistence type="predicted"/>
<evidence type="ECO:0000313" key="5">
    <source>
        <dbReference type="Proteomes" id="UP000633365"/>
    </source>
</evidence>
<feature type="transmembrane region" description="Helical" evidence="3">
    <location>
        <begin position="149"/>
        <end position="166"/>
    </location>
</feature>
<feature type="transmembrane region" description="Helical" evidence="3">
    <location>
        <begin position="45"/>
        <end position="65"/>
    </location>
</feature>
<dbReference type="EMBL" id="JAEQMG010000163">
    <property type="protein sequence ID" value="MBK6089922.1"/>
    <property type="molecule type" value="Genomic_DNA"/>
</dbReference>
<dbReference type="PANTHER" id="PTHR37815">
    <property type="entry name" value="UPF0397 PROTEIN BC_2624-RELATED"/>
    <property type="match status" value="1"/>
</dbReference>
<accession>A0A934WU17</accession>